<reference evidence="2" key="1">
    <citation type="journal article" date="2023" name="Hortic. Res.">
        <title>A chromosome-level phased genome enabling allele-level studies in sweet orange: a case study on citrus Huanglongbing tolerance.</title>
        <authorList>
            <person name="Wu B."/>
            <person name="Yu Q."/>
            <person name="Deng Z."/>
            <person name="Duan Y."/>
            <person name="Luo F."/>
            <person name="Gmitter F. Jr."/>
        </authorList>
    </citation>
    <scope>NUCLEOTIDE SEQUENCE [LARGE SCALE GENOMIC DNA]</scope>
    <source>
        <strain evidence="2">cv. Valencia</strain>
    </source>
</reference>
<keyword evidence="2" id="KW-1185">Reference proteome</keyword>
<accession>A0ACB8NGP3</accession>
<protein>
    <submittedName>
        <fullName evidence="1">RNA polymerase II C-terminal domain phosphatase-like 1</fullName>
    </submittedName>
</protein>
<dbReference type="Proteomes" id="UP000829398">
    <property type="component" value="Chromosome 2"/>
</dbReference>
<organism evidence="1 2">
    <name type="scientific">Citrus sinensis</name>
    <name type="common">Sweet orange</name>
    <name type="synonym">Citrus aurantium var. sinensis</name>
    <dbReference type="NCBI Taxonomy" id="2711"/>
    <lineage>
        <taxon>Eukaryota</taxon>
        <taxon>Viridiplantae</taxon>
        <taxon>Streptophyta</taxon>
        <taxon>Embryophyta</taxon>
        <taxon>Tracheophyta</taxon>
        <taxon>Spermatophyta</taxon>
        <taxon>Magnoliopsida</taxon>
        <taxon>eudicotyledons</taxon>
        <taxon>Gunneridae</taxon>
        <taxon>Pentapetalae</taxon>
        <taxon>rosids</taxon>
        <taxon>malvids</taxon>
        <taxon>Sapindales</taxon>
        <taxon>Rutaceae</taxon>
        <taxon>Aurantioideae</taxon>
        <taxon>Citrus</taxon>
    </lineage>
</organism>
<evidence type="ECO:0000313" key="2">
    <source>
        <dbReference type="Proteomes" id="UP000829398"/>
    </source>
</evidence>
<proteinExistence type="predicted"/>
<name>A0ACB8NGP3_CITSI</name>
<evidence type="ECO:0000313" key="1">
    <source>
        <dbReference type="EMBL" id="KAH9796888.1"/>
    </source>
</evidence>
<comment type="caution">
    <text evidence="1">The sequence shown here is derived from an EMBL/GenBank/DDBJ whole genome shotgun (WGS) entry which is preliminary data.</text>
</comment>
<gene>
    <name evidence="1" type="ORF">KPL71_005680</name>
</gene>
<dbReference type="EMBL" id="CM039171">
    <property type="protein sequence ID" value="KAH9796888.1"/>
    <property type="molecule type" value="Genomic_DNA"/>
</dbReference>
<sequence length="1108" mass="123574">MYKTVAYLGKEILGEVEIYPQQQGEGGEGEEKNKKVFDEIRISYFSEASERCPPLAVLHTITASGICFKMESKSSDNIQLHLLHSSCIRENKTAVMPLGLTEELHLVAMYSRNNEKQYPCFWAFSVGSGLYNSCLTMLNLRCLGIVFDLDETLIVANTMRSFEDRIEALLRKISTEVDPQRIAGMQAEVKRYQDDKNILKQYAENDQVNENGKVIKVQSEVVPALSDSHQALVRPLIRLQEKNIILTRINPQIRDTSVLVRLRPAWEDLRSYLTARGRKRFEVYVCTMAERDYALEMWRLLDPESNLINTKELLDRIVCVKSGSRKSLFNVFQDGTCHPKMALVIDDRLKVWDDKDQPRVHVVPAFAPYYAPQAEANNAIPVLCVARNIACNVRGGFFKEFDEGLLQRIPEISYEDDVKDIPSPPDVSNYLVSEDDAATANGIKDPLSFDGMADAEVERRLKEAIAASATISSAVANLDPRLAPFQYTMPSSSSTTTLPTSQAAVMPLANMQFPPATSLVKPLGHVGPPEQSLQSSPAREEGEVPESELDPDTRRRLLILQHGMDTRENAPSEAPFPARTQMQVSVPRVPSRGSWFPVEEEMSPRQLNRAVPKEFPLNSEAMQIEKHRPPHPSFFPKIENPITSDRPHENQRMPKEALRRDDRLRLNHTLSDYQSFSGEEIPLSRSSSSSRDVDFESGRDVSSTETPSGVLQDIAMKCGTKVEFRPALVASTELQFSIEAWFAGEKIGEGIGRTRREAQRQAAEGSIKHLAIQVECVKTECFLHTINFDIDRLLKLLLSSNSVSTREWSWHVSFVTIISFLLICGGALRKSPGKLRFLLLVFLFVILTKPETTFADVYMLRVKSDSGSGHGDGSRFSNANENCFMGEINSFGGQPLAKDESLSSEPSKLVDPRLEGSKKLMGSVSALKELCMTEGLGVVFQQQPPSSANSVQKDEVYAQVEIDGQVLGKGIGSTWDEAKMQAAEKALGSLRSMFGQFPQKHQGSPRSLQGMPNKRLKPEFPRVLQRMPPSGQVTAFIGRSHLPEDCAGLKSTDIDGLLTNSAELIMTAEAKLKLVKNVEALRLPNFSAGLETRLEQLRGGKRVLNVID</sequence>